<accession>A0A166DJF0</accession>
<feature type="transmembrane region" description="Helical" evidence="1">
    <location>
        <begin position="178"/>
        <end position="201"/>
    </location>
</feature>
<dbReference type="EMBL" id="KV417612">
    <property type="protein sequence ID" value="KZP14782.1"/>
    <property type="molecule type" value="Genomic_DNA"/>
</dbReference>
<evidence type="ECO:0000313" key="2">
    <source>
        <dbReference type="EMBL" id="KZP14782.1"/>
    </source>
</evidence>
<evidence type="ECO:0000256" key="1">
    <source>
        <dbReference type="SAM" id="Phobius"/>
    </source>
</evidence>
<keyword evidence="3" id="KW-1185">Reference proteome</keyword>
<feature type="transmembrane region" description="Helical" evidence="1">
    <location>
        <begin position="71"/>
        <end position="97"/>
    </location>
</feature>
<reference evidence="2 3" key="1">
    <citation type="journal article" date="2016" name="Mol. Biol. Evol.">
        <title>Comparative Genomics of Early-Diverging Mushroom-Forming Fungi Provides Insights into the Origins of Lignocellulose Decay Capabilities.</title>
        <authorList>
            <person name="Nagy L.G."/>
            <person name="Riley R."/>
            <person name="Tritt A."/>
            <person name="Adam C."/>
            <person name="Daum C."/>
            <person name="Floudas D."/>
            <person name="Sun H."/>
            <person name="Yadav J.S."/>
            <person name="Pangilinan J."/>
            <person name="Larsson K.H."/>
            <person name="Matsuura K."/>
            <person name="Barry K."/>
            <person name="Labutti K."/>
            <person name="Kuo R."/>
            <person name="Ohm R.A."/>
            <person name="Bhattacharya S.S."/>
            <person name="Shirouzu T."/>
            <person name="Yoshinaga Y."/>
            <person name="Martin F.M."/>
            <person name="Grigoriev I.V."/>
            <person name="Hibbett D.S."/>
        </authorList>
    </citation>
    <scope>NUCLEOTIDE SEQUENCE [LARGE SCALE GENOMIC DNA]</scope>
    <source>
        <strain evidence="2 3">CBS 109695</strain>
    </source>
</reference>
<gene>
    <name evidence="2" type="ORF">FIBSPDRAFT_979510</name>
</gene>
<sequence length="327" mass="35771">MYWSAPGPSASVSCSRFRIVVSVEGAASWASLSDDHAQPFTFVLDIGVRPSWLCNALTSIRLPSPGAEVTFGYVISATVAILALNAAFLLYICIAVATDKFSGKKFLPIYPGDASLSAPRLLKSWCLWGTPRTPTERVEIISHCTDYVFRFSVFRKHTQVTGLELHVTFDSFEPTIWAIFRGIMTVYACVGIVVLSVYPALAEAQLRGTLIVQETINTAVPYGVLKSSWGLSVASFIMAFGVGLVNPEQIPPPTLTSRNDWQNLDGPDPDAVPWQNPTSGFWANNDFANFNISWSGEYYLVTWVTSFDSNEPNLVNLSPGSHLAMGI</sequence>
<dbReference type="Proteomes" id="UP000076532">
    <property type="component" value="Unassembled WGS sequence"/>
</dbReference>
<dbReference type="AlphaFoldDB" id="A0A166DJF0"/>
<organism evidence="2 3">
    <name type="scientific">Athelia psychrophila</name>
    <dbReference type="NCBI Taxonomy" id="1759441"/>
    <lineage>
        <taxon>Eukaryota</taxon>
        <taxon>Fungi</taxon>
        <taxon>Dikarya</taxon>
        <taxon>Basidiomycota</taxon>
        <taxon>Agaricomycotina</taxon>
        <taxon>Agaricomycetes</taxon>
        <taxon>Agaricomycetidae</taxon>
        <taxon>Atheliales</taxon>
        <taxon>Atheliaceae</taxon>
        <taxon>Athelia</taxon>
    </lineage>
</organism>
<keyword evidence="1" id="KW-1133">Transmembrane helix</keyword>
<keyword evidence="1" id="KW-0812">Transmembrane</keyword>
<name>A0A166DJF0_9AGAM</name>
<protein>
    <submittedName>
        <fullName evidence="2">Uncharacterized protein</fullName>
    </submittedName>
</protein>
<proteinExistence type="predicted"/>
<keyword evidence="1" id="KW-0472">Membrane</keyword>
<evidence type="ECO:0000313" key="3">
    <source>
        <dbReference type="Proteomes" id="UP000076532"/>
    </source>
</evidence>